<accession>A0AAW2HK16</accession>
<name>A0AAW2HK16_9NEOP</name>
<proteinExistence type="predicted"/>
<evidence type="ECO:0000256" key="4">
    <source>
        <dbReference type="PROSITE-ProRule" id="PRU00175"/>
    </source>
</evidence>
<organism evidence="7">
    <name type="scientific">Menopon gallinae</name>
    <name type="common">poultry shaft louse</name>
    <dbReference type="NCBI Taxonomy" id="328185"/>
    <lineage>
        <taxon>Eukaryota</taxon>
        <taxon>Metazoa</taxon>
        <taxon>Ecdysozoa</taxon>
        <taxon>Arthropoda</taxon>
        <taxon>Hexapoda</taxon>
        <taxon>Insecta</taxon>
        <taxon>Pterygota</taxon>
        <taxon>Neoptera</taxon>
        <taxon>Paraneoptera</taxon>
        <taxon>Psocodea</taxon>
        <taxon>Troctomorpha</taxon>
        <taxon>Phthiraptera</taxon>
        <taxon>Amblycera</taxon>
        <taxon>Menoponidae</taxon>
        <taxon>Menopon</taxon>
    </lineage>
</organism>
<sequence>MNSSNRSPTLCNSPNQYSRHLGSTHSNRINHHLSNNHSNRSNHHHHHHHNRRMQERINHVQYGKDYLHQLSEVSSNSNAGGSHKTQITPPLHINICAQETPMVSSNILSQSPTGLVAAGLDVRPRSGLNVEFSPRRNMGTEIRLSPVQLQHSPPCYCPDDGRKSESPSRKRRRLSRSSHQILDLPPSPPPQRTMWDSRPGPITRSRFSPSIRRSRYQNTFAHTPVVMDVNQVPVTLPLNITHPLSLYSSVAPNSSSLLPNACQLYATPQFSVSTPHQFIAQQNAIPLPPQYTHMQPREHPKIPGPQFISQPNPITLPPQYQHIQAQRGDSLELDYIPDPRSNSVFHAQLHPTSHPPSPTLHHPLHPVVSSAGASLYPHTPSPPIFISEPRGSQLDVLPQRSRRASSRRNSRRWRSSGLPHPHPQTPYFLHFLAMFSNPPLSPYSTDLGSPNSTETTENYEELLHLAERLGDAKPRGLFRAEIEQLPCYKFNVDSHQSDQTCCVVCMCDFEPRQSLRVLPCSHEFHAKCVDKWLKVSRNFVSWRSCTPPRINPVLFPSPFGE</sequence>
<evidence type="ECO:0000259" key="6">
    <source>
        <dbReference type="PROSITE" id="PS50089"/>
    </source>
</evidence>
<comment type="caution">
    <text evidence="7">The sequence shown here is derived from an EMBL/GenBank/DDBJ whole genome shotgun (WGS) entry which is preliminary data.</text>
</comment>
<keyword evidence="2 4" id="KW-0863">Zinc-finger</keyword>
<keyword evidence="3" id="KW-0862">Zinc</keyword>
<feature type="domain" description="RING-type" evidence="6">
    <location>
        <begin position="502"/>
        <end position="549"/>
    </location>
</feature>
<dbReference type="GO" id="GO:0008270">
    <property type="term" value="F:zinc ion binding"/>
    <property type="evidence" value="ECO:0007669"/>
    <property type="project" value="UniProtKB-KW"/>
</dbReference>
<dbReference type="Gene3D" id="3.30.40.10">
    <property type="entry name" value="Zinc/RING finger domain, C3HC4 (zinc finger)"/>
    <property type="match status" value="1"/>
</dbReference>
<dbReference type="PANTHER" id="PTHR46171:SF3">
    <property type="entry name" value="GH10160P"/>
    <property type="match status" value="1"/>
</dbReference>
<dbReference type="Pfam" id="PF17123">
    <property type="entry name" value="zf-RING_11"/>
    <property type="match status" value="1"/>
</dbReference>
<gene>
    <name evidence="7" type="ORF">PYX00_007645</name>
</gene>
<evidence type="ECO:0000256" key="5">
    <source>
        <dbReference type="SAM" id="MobiDB-lite"/>
    </source>
</evidence>
<keyword evidence="1" id="KW-0479">Metal-binding</keyword>
<feature type="region of interest" description="Disordered" evidence="5">
    <location>
        <begin position="1"/>
        <end position="54"/>
    </location>
</feature>
<evidence type="ECO:0000256" key="2">
    <source>
        <dbReference type="ARBA" id="ARBA00022771"/>
    </source>
</evidence>
<dbReference type="EMBL" id="JARGDH010000004">
    <property type="protein sequence ID" value="KAL0270150.1"/>
    <property type="molecule type" value="Genomic_DNA"/>
</dbReference>
<feature type="compositionally biased region" description="Basic residues" evidence="5">
    <location>
        <begin position="40"/>
        <end position="51"/>
    </location>
</feature>
<dbReference type="PROSITE" id="PS50089">
    <property type="entry name" value="ZF_RING_2"/>
    <property type="match status" value="1"/>
</dbReference>
<dbReference type="GO" id="GO:0061630">
    <property type="term" value="F:ubiquitin protein ligase activity"/>
    <property type="evidence" value="ECO:0007669"/>
    <property type="project" value="TreeGrafter"/>
</dbReference>
<feature type="region of interest" description="Disordered" evidence="5">
    <location>
        <begin position="379"/>
        <end position="419"/>
    </location>
</feature>
<dbReference type="SUPFAM" id="SSF57850">
    <property type="entry name" value="RING/U-box"/>
    <property type="match status" value="1"/>
</dbReference>
<evidence type="ECO:0000256" key="1">
    <source>
        <dbReference type="ARBA" id="ARBA00022723"/>
    </source>
</evidence>
<evidence type="ECO:0000313" key="7">
    <source>
        <dbReference type="EMBL" id="KAL0270150.1"/>
    </source>
</evidence>
<reference evidence="7" key="1">
    <citation type="journal article" date="2024" name="Gigascience">
        <title>Chromosome-level genome of the poultry shaft louse Menopon gallinae provides insight into the host-switching and adaptive evolution of parasitic lice.</title>
        <authorList>
            <person name="Xu Y."/>
            <person name="Ma L."/>
            <person name="Liu S."/>
            <person name="Liang Y."/>
            <person name="Liu Q."/>
            <person name="He Z."/>
            <person name="Tian L."/>
            <person name="Duan Y."/>
            <person name="Cai W."/>
            <person name="Li H."/>
            <person name="Song F."/>
        </authorList>
    </citation>
    <scope>NUCLEOTIDE SEQUENCE</scope>
    <source>
        <strain evidence="7">Cailab_2023a</strain>
    </source>
</reference>
<dbReference type="InterPro" id="IPR013083">
    <property type="entry name" value="Znf_RING/FYVE/PHD"/>
</dbReference>
<feature type="region of interest" description="Disordered" evidence="5">
    <location>
        <begin position="139"/>
        <end position="207"/>
    </location>
</feature>
<dbReference type="FunFam" id="3.30.40.10:FF:000024">
    <property type="entry name" value="RING finger protein 44 isoform X1"/>
    <property type="match status" value="1"/>
</dbReference>
<feature type="compositionally biased region" description="Basic residues" evidence="5">
    <location>
        <begin position="400"/>
        <end position="414"/>
    </location>
</feature>
<feature type="compositionally biased region" description="Basic and acidic residues" evidence="5">
    <location>
        <begin position="159"/>
        <end position="168"/>
    </location>
</feature>
<dbReference type="PANTHER" id="PTHR46171">
    <property type="entry name" value="GH10160P"/>
    <property type="match status" value="1"/>
</dbReference>
<protein>
    <recommendedName>
        <fullName evidence="6">RING-type domain-containing protein</fullName>
    </recommendedName>
</protein>
<dbReference type="InterPro" id="IPR001841">
    <property type="entry name" value="Znf_RING"/>
</dbReference>
<dbReference type="AlphaFoldDB" id="A0AAW2HK16"/>
<feature type="compositionally biased region" description="Polar residues" evidence="5">
    <location>
        <begin position="1"/>
        <end position="24"/>
    </location>
</feature>
<evidence type="ECO:0000256" key="3">
    <source>
        <dbReference type="ARBA" id="ARBA00022833"/>
    </source>
</evidence>
<dbReference type="GO" id="GO:0016567">
    <property type="term" value="P:protein ubiquitination"/>
    <property type="evidence" value="ECO:0007669"/>
    <property type="project" value="TreeGrafter"/>
</dbReference>